<dbReference type="PANTHER" id="PTHR37945">
    <property type="entry name" value="EXTRACELLULAR TUNGSTATE BINDING PROTEIN"/>
    <property type="match status" value="1"/>
</dbReference>
<keyword evidence="4" id="KW-1185">Reference proteome</keyword>
<feature type="chain" id="PRO_5035215656" description="PBP domain-containing protein" evidence="1">
    <location>
        <begin position="19"/>
        <end position="177"/>
    </location>
</feature>
<dbReference type="EMBL" id="WIWV01000020">
    <property type="protein sequence ID" value="KAF7717964.1"/>
    <property type="molecule type" value="Genomic_DNA"/>
</dbReference>
<sequence length="177" mass="19028">MRFSIILQGITFSLSAHAVDPAAVYSAGHNETHNVALRIGNGDAGRSGLIEVLANGFIQAKVKNGSQPFAYIAYPIQALTAAITLNEYTITDRGTFLSISRELQNQTTIYKAATDDPSDPLLNPAHILIGKGAKNEKMADEFTQWAISADGQQVITSFKKNGQQLYTGAPANKTAQF</sequence>
<accession>A0A8J8WIX3</accession>
<reference evidence="3" key="1">
    <citation type="journal article" date="2020" name="Front. Microbiol.">
        <title>Gene regulatory networks of Penicillium echinulatum 2HH and Penicillium oxalicum 114-2 inferred by a computational biology approach.</title>
        <authorList>
            <person name="Lenz A.R."/>
            <person name="Galan-Vasquez E."/>
            <person name="Balbinot E."/>
            <person name="De Abreu F.P."/>
            <person name="De Oliveira N.S."/>
            <person name="Da Rosa L.O."/>
            <person name="De Avila E Silva S."/>
            <person name="Camassola M."/>
            <person name="Dillon A.J.P."/>
            <person name="Perez-Rueda E."/>
        </authorList>
    </citation>
    <scope>NUCLEOTIDE SEQUENCE</scope>
    <source>
        <strain evidence="3">S1M29</strain>
    </source>
</reference>
<dbReference type="InterPro" id="IPR052738">
    <property type="entry name" value="ABC-Tungstate_binding"/>
</dbReference>
<evidence type="ECO:0000259" key="2">
    <source>
        <dbReference type="Pfam" id="PF12849"/>
    </source>
</evidence>
<dbReference type="SUPFAM" id="SSF53850">
    <property type="entry name" value="Periplasmic binding protein-like II"/>
    <property type="match status" value="1"/>
</dbReference>
<evidence type="ECO:0000313" key="3">
    <source>
        <dbReference type="EMBL" id="KAF7717964.1"/>
    </source>
</evidence>
<feature type="signal peptide" evidence="1">
    <location>
        <begin position="1"/>
        <end position="18"/>
    </location>
</feature>
<protein>
    <recommendedName>
        <fullName evidence="2">PBP domain-containing protein</fullName>
    </recommendedName>
</protein>
<organism evidence="3 4">
    <name type="scientific">Penicillium ucsense</name>
    <dbReference type="NCBI Taxonomy" id="2839758"/>
    <lineage>
        <taxon>Eukaryota</taxon>
        <taxon>Fungi</taxon>
        <taxon>Dikarya</taxon>
        <taxon>Ascomycota</taxon>
        <taxon>Pezizomycotina</taxon>
        <taxon>Eurotiomycetes</taxon>
        <taxon>Eurotiomycetidae</taxon>
        <taxon>Eurotiales</taxon>
        <taxon>Aspergillaceae</taxon>
        <taxon>Penicillium</taxon>
    </lineage>
</organism>
<dbReference type="Proteomes" id="UP000631181">
    <property type="component" value="Unassembled WGS sequence"/>
</dbReference>
<dbReference type="InterPro" id="IPR024370">
    <property type="entry name" value="PBP_domain"/>
</dbReference>
<evidence type="ECO:0000256" key="1">
    <source>
        <dbReference type="SAM" id="SignalP"/>
    </source>
</evidence>
<keyword evidence="1" id="KW-0732">Signal</keyword>
<dbReference type="Pfam" id="PF12849">
    <property type="entry name" value="PBP_like_2"/>
    <property type="match status" value="1"/>
</dbReference>
<comment type="caution">
    <text evidence="3">The sequence shown here is derived from an EMBL/GenBank/DDBJ whole genome shotgun (WGS) entry which is preliminary data.</text>
</comment>
<name>A0A8J8WIX3_9EURO</name>
<dbReference type="AlphaFoldDB" id="A0A8J8WIX3"/>
<dbReference type="Gene3D" id="3.40.190.10">
    <property type="entry name" value="Periplasmic binding protein-like II"/>
    <property type="match status" value="1"/>
</dbReference>
<dbReference type="PANTHER" id="PTHR37945:SF1">
    <property type="entry name" value="EXTRACELLULAR TUNGSTATE BINDING PROTEIN"/>
    <property type="match status" value="1"/>
</dbReference>
<dbReference type="OrthoDB" id="10260248at2759"/>
<gene>
    <name evidence="3" type="ORF">PECM_003423</name>
</gene>
<feature type="domain" description="PBP" evidence="2">
    <location>
        <begin position="73"/>
        <end position="149"/>
    </location>
</feature>
<proteinExistence type="predicted"/>
<evidence type="ECO:0000313" key="4">
    <source>
        <dbReference type="Proteomes" id="UP000631181"/>
    </source>
</evidence>